<dbReference type="SMART" id="SM01043">
    <property type="entry name" value="BTAD"/>
    <property type="match status" value="1"/>
</dbReference>
<proteinExistence type="inferred from homology"/>
<sequence>MAVLPFHSAGQQRLLGHVIKARPLRQPVHRRPVGRGKSLDDERQNGVVHRIRHRLGRAARHRALPQPSGPVPPRHSDLPPPGHSGRDDRERRWLTLRLPVAGQILDSRLTCAEPRCSAGYCAGRESPCRQARGGRGSPMEFRILGAVELRLGDREVALGRAKERSLLGVLMLNHGKVVSLGTVTEALWDDNPPAHAKKDLQAYVSRLRAALRGYGVSARIVTQRGGYLFLPGDEELDYARFKALVRDSGIARRAGRLDEAAAALREAMDLWRGPVVEDLGTLWMERKREDLDRYDRVAGYQALCAVELERGRFREVLRILDFAMVEHEFDTDYIGQRLIALDGLGHYEEFDAYWKEVYDRSARSFGTGPARELQELHRRLLQSRDALAPADLHRTQAALRALPPAQLPSRVSGFVGRSDDLARLDELLLRSRVGGSPATLIVAITGPAGVGKTELGLCWAHGIREQFPHGQLHADLSGHGSGPPRDPRDILGEFLDALGVTAPAMPASLSARTAMLRTLLDDSRALFFLDNARDSGQVVPLLPGSAQCVVVVTSRHRLSDLVTHHGAYRLEVARFTETEAARLLAGLLPDPAVALPEPATVVALTGGTPQAIRTLAELLPGSGEPPSLAELLLAGELASGTILTSILWSCDALGPHAAQLFRSLALHVESGIGAEAVHALDGTDAETTRGALAELGARYLVSRENGRFRMDALTRAAGERLALAQDPPADRSRAQARLLDWYIARVGEAAEALAPSRWRIADPARHLPGFAEAKTFLTDEEAYLAAAIHRAAGSDLARAVTLLRLLRPHLDFAGSGWREAAQAVLLAARAANDLGAEGQALTTLARVHGALGDPMAAEESLQLAITIFRITRDDRSSAEVLLLLARHAEDSGDPAYAESCLRQALELQAGLNEPAQCAAVHGELGAHLRRRERLEEAAGHLSEAKLLYTELEDHRRHAAMALELGLLSRRAGRTTEAIRFLTEAVTLHDRHPADHGRTLAALVELSEASCDAGEHGDVLLYARKALGISRSSADRGQAVRALVALVRSLAATGRQAEAWNESRQTIALVAELDGPLHDHVRTQFGRLGLWPAGLDP</sequence>
<dbReference type="GO" id="GO:0000160">
    <property type="term" value="P:phosphorelay signal transduction system"/>
    <property type="evidence" value="ECO:0007669"/>
    <property type="project" value="InterPro"/>
</dbReference>
<dbReference type="InterPro" id="IPR036388">
    <property type="entry name" value="WH-like_DNA-bd_sf"/>
</dbReference>
<evidence type="ECO:0000256" key="3">
    <source>
        <dbReference type="ARBA" id="ARBA00023125"/>
    </source>
</evidence>
<organism evidence="8 9">
    <name type="scientific">Amycolatopsis balhimycina DSM 5908</name>
    <dbReference type="NCBI Taxonomy" id="1081091"/>
    <lineage>
        <taxon>Bacteria</taxon>
        <taxon>Bacillati</taxon>
        <taxon>Actinomycetota</taxon>
        <taxon>Actinomycetes</taxon>
        <taxon>Pseudonocardiales</taxon>
        <taxon>Pseudonocardiaceae</taxon>
        <taxon>Amycolatopsis</taxon>
    </lineage>
</organism>
<keyword evidence="2" id="KW-0805">Transcription regulation</keyword>
<evidence type="ECO:0000256" key="6">
    <source>
        <dbReference type="SAM" id="MobiDB-lite"/>
    </source>
</evidence>
<dbReference type="AlphaFoldDB" id="A0A428WSM3"/>
<dbReference type="SUPFAM" id="SSF52540">
    <property type="entry name" value="P-loop containing nucleoside triphosphate hydrolases"/>
    <property type="match status" value="1"/>
</dbReference>
<feature type="compositionally biased region" description="Basic residues" evidence="6">
    <location>
        <begin position="49"/>
        <end position="63"/>
    </location>
</feature>
<feature type="compositionally biased region" description="Pro residues" evidence="6">
    <location>
        <begin position="67"/>
        <end position="82"/>
    </location>
</feature>
<keyword evidence="3 5" id="KW-0238">DNA-binding</keyword>
<dbReference type="GO" id="GO:0006355">
    <property type="term" value="P:regulation of DNA-templated transcription"/>
    <property type="evidence" value="ECO:0007669"/>
    <property type="project" value="InterPro"/>
</dbReference>
<dbReference type="SUPFAM" id="SSF46894">
    <property type="entry name" value="C-terminal effector domain of the bipartite response regulators"/>
    <property type="match status" value="1"/>
</dbReference>
<dbReference type="CDD" id="cd00383">
    <property type="entry name" value="trans_reg_C"/>
    <property type="match status" value="1"/>
</dbReference>
<evidence type="ECO:0000313" key="8">
    <source>
        <dbReference type="EMBL" id="RSM46065.1"/>
    </source>
</evidence>
<evidence type="ECO:0000256" key="5">
    <source>
        <dbReference type="PROSITE-ProRule" id="PRU01091"/>
    </source>
</evidence>
<dbReference type="EMBL" id="QHHU01000014">
    <property type="protein sequence ID" value="RSM46065.1"/>
    <property type="molecule type" value="Genomic_DNA"/>
</dbReference>
<accession>A0A428WSM3</accession>
<dbReference type="PROSITE" id="PS51755">
    <property type="entry name" value="OMPR_PHOB"/>
    <property type="match status" value="1"/>
</dbReference>
<dbReference type="InterPro" id="IPR001867">
    <property type="entry name" value="OmpR/PhoB-type_DNA-bd"/>
</dbReference>
<dbReference type="InterPro" id="IPR051677">
    <property type="entry name" value="AfsR-DnrI-RedD_regulator"/>
</dbReference>
<feature type="domain" description="OmpR/PhoB-type" evidence="7">
    <location>
        <begin position="126"/>
        <end position="231"/>
    </location>
</feature>
<protein>
    <recommendedName>
        <fullName evidence="7">OmpR/PhoB-type domain-containing protein</fullName>
    </recommendedName>
</protein>
<comment type="similarity">
    <text evidence="1">Belongs to the AfsR/DnrI/RedD regulatory family.</text>
</comment>
<dbReference type="InterPro" id="IPR027417">
    <property type="entry name" value="P-loop_NTPase"/>
</dbReference>
<comment type="caution">
    <text evidence="8">The sequence shown here is derived from an EMBL/GenBank/DDBJ whole genome shotgun (WGS) entry which is preliminary data.</text>
</comment>
<dbReference type="InterPro" id="IPR011990">
    <property type="entry name" value="TPR-like_helical_dom_sf"/>
</dbReference>
<keyword evidence="4" id="KW-0804">Transcription</keyword>
<evidence type="ECO:0000259" key="7">
    <source>
        <dbReference type="PROSITE" id="PS51755"/>
    </source>
</evidence>
<evidence type="ECO:0000256" key="1">
    <source>
        <dbReference type="ARBA" id="ARBA00005820"/>
    </source>
</evidence>
<gene>
    <name evidence="8" type="ORF">DMA12_12330</name>
</gene>
<dbReference type="PRINTS" id="PR00364">
    <property type="entry name" value="DISEASERSIST"/>
</dbReference>
<dbReference type="SUPFAM" id="SSF48452">
    <property type="entry name" value="TPR-like"/>
    <property type="match status" value="3"/>
</dbReference>
<dbReference type="SMART" id="SM00862">
    <property type="entry name" value="Trans_reg_C"/>
    <property type="match status" value="1"/>
</dbReference>
<keyword evidence="9" id="KW-1185">Reference proteome</keyword>
<feature type="DNA-binding region" description="OmpR/PhoB-type" evidence="5">
    <location>
        <begin position="126"/>
        <end position="231"/>
    </location>
</feature>
<dbReference type="Gene3D" id="3.40.50.300">
    <property type="entry name" value="P-loop containing nucleotide triphosphate hydrolases"/>
    <property type="match status" value="1"/>
</dbReference>
<dbReference type="Proteomes" id="UP000286716">
    <property type="component" value="Unassembled WGS sequence"/>
</dbReference>
<dbReference type="Pfam" id="PF03704">
    <property type="entry name" value="BTAD"/>
    <property type="match status" value="1"/>
</dbReference>
<dbReference type="Pfam" id="PF00486">
    <property type="entry name" value="Trans_reg_C"/>
    <property type="match status" value="1"/>
</dbReference>
<evidence type="ECO:0000313" key="9">
    <source>
        <dbReference type="Proteomes" id="UP000286716"/>
    </source>
</evidence>
<dbReference type="InterPro" id="IPR019734">
    <property type="entry name" value="TPR_rpt"/>
</dbReference>
<dbReference type="SMART" id="SM00028">
    <property type="entry name" value="TPR"/>
    <property type="match status" value="5"/>
</dbReference>
<dbReference type="InterPro" id="IPR016032">
    <property type="entry name" value="Sig_transdc_resp-reg_C-effctor"/>
</dbReference>
<feature type="compositionally biased region" description="Basic residues" evidence="6">
    <location>
        <begin position="19"/>
        <end position="34"/>
    </location>
</feature>
<evidence type="ECO:0000256" key="4">
    <source>
        <dbReference type="ARBA" id="ARBA00023163"/>
    </source>
</evidence>
<dbReference type="InterPro" id="IPR005158">
    <property type="entry name" value="BTAD"/>
</dbReference>
<dbReference type="PANTHER" id="PTHR35807:SF1">
    <property type="entry name" value="TRANSCRIPTIONAL REGULATOR REDD"/>
    <property type="match status" value="1"/>
</dbReference>
<feature type="region of interest" description="Disordered" evidence="6">
    <location>
        <begin position="17"/>
        <end position="89"/>
    </location>
</feature>
<name>A0A428WSM3_AMYBA</name>
<dbReference type="OrthoDB" id="3589225at2"/>
<dbReference type="PANTHER" id="PTHR35807">
    <property type="entry name" value="TRANSCRIPTIONAL REGULATOR REDD-RELATED"/>
    <property type="match status" value="1"/>
</dbReference>
<evidence type="ECO:0000256" key="2">
    <source>
        <dbReference type="ARBA" id="ARBA00023015"/>
    </source>
</evidence>
<dbReference type="Gene3D" id="1.10.10.10">
    <property type="entry name" value="Winged helix-like DNA-binding domain superfamily/Winged helix DNA-binding domain"/>
    <property type="match status" value="1"/>
</dbReference>
<dbReference type="Gene3D" id="1.25.40.10">
    <property type="entry name" value="Tetratricopeptide repeat domain"/>
    <property type="match status" value="2"/>
</dbReference>
<reference evidence="8 9" key="1">
    <citation type="submission" date="2018-05" db="EMBL/GenBank/DDBJ databases">
        <title>Evolution of GPA BGCs.</title>
        <authorList>
            <person name="Waglechner N."/>
            <person name="Wright G.D."/>
        </authorList>
    </citation>
    <scope>NUCLEOTIDE SEQUENCE [LARGE SCALE GENOMIC DNA]</scope>
    <source>
        <strain evidence="8 9">DSM 5908</strain>
    </source>
</reference>
<dbReference type="GO" id="GO:0003677">
    <property type="term" value="F:DNA binding"/>
    <property type="evidence" value="ECO:0007669"/>
    <property type="project" value="UniProtKB-UniRule"/>
</dbReference>